<name>A0AA37TE10_9HYPH</name>
<dbReference type="Gene3D" id="3.40.50.720">
    <property type="entry name" value="NAD(P)-binding Rossmann-like Domain"/>
    <property type="match status" value="1"/>
</dbReference>
<gene>
    <name evidence="1" type="ORF">GCM10007890_21600</name>
</gene>
<dbReference type="Pfam" id="PF13602">
    <property type="entry name" value="ADH_zinc_N_2"/>
    <property type="match status" value="1"/>
</dbReference>
<protein>
    <submittedName>
        <fullName evidence="1">Uncharacterized protein</fullName>
    </submittedName>
</protein>
<dbReference type="RefSeq" id="WP_238196378.1">
    <property type="nucleotide sequence ID" value="NZ_BPQZ01000010.1"/>
</dbReference>
<dbReference type="EMBL" id="BSPL01000013">
    <property type="protein sequence ID" value="GLS70147.1"/>
    <property type="molecule type" value="Genomic_DNA"/>
</dbReference>
<keyword evidence="2" id="KW-1185">Reference proteome</keyword>
<reference evidence="2" key="1">
    <citation type="journal article" date="2019" name="Int. J. Syst. Evol. Microbiol.">
        <title>The Global Catalogue of Microorganisms (GCM) 10K type strain sequencing project: providing services to taxonomists for standard genome sequencing and annotation.</title>
        <authorList>
            <consortium name="The Broad Institute Genomics Platform"/>
            <consortium name="The Broad Institute Genome Sequencing Center for Infectious Disease"/>
            <person name="Wu L."/>
            <person name="Ma J."/>
        </authorList>
    </citation>
    <scope>NUCLEOTIDE SEQUENCE [LARGE SCALE GENOMIC DNA]</scope>
    <source>
        <strain evidence="2">NBRC 103632</strain>
    </source>
</reference>
<dbReference type="Proteomes" id="UP001157440">
    <property type="component" value="Unassembled WGS sequence"/>
</dbReference>
<evidence type="ECO:0000313" key="2">
    <source>
        <dbReference type="Proteomes" id="UP001157440"/>
    </source>
</evidence>
<sequence>MTLARLHTETTWSRSEFDRHATKRISYIGAISRTRSIEVQSAITACVPADLWPAIVAGSFHLPIDSRYALAEAPAALARLRKHEHFGKIVLGV</sequence>
<comment type="caution">
    <text evidence="1">The sequence shown here is derived from an EMBL/GenBank/DDBJ whole genome shotgun (WGS) entry which is preliminary data.</text>
</comment>
<proteinExistence type="predicted"/>
<evidence type="ECO:0000313" key="1">
    <source>
        <dbReference type="EMBL" id="GLS70147.1"/>
    </source>
</evidence>
<dbReference type="Gene3D" id="3.90.180.10">
    <property type="entry name" value="Medium-chain alcohol dehydrogenases, catalytic domain"/>
    <property type="match status" value="1"/>
</dbReference>
<accession>A0AA37TE10</accession>
<organism evidence="1 2">
    <name type="scientific">Methylobacterium tardum</name>
    <dbReference type="NCBI Taxonomy" id="374432"/>
    <lineage>
        <taxon>Bacteria</taxon>
        <taxon>Pseudomonadati</taxon>
        <taxon>Pseudomonadota</taxon>
        <taxon>Alphaproteobacteria</taxon>
        <taxon>Hyphomicrobiales</taxon>
        <taxon>Methylobacteriaceae</taxon>
        <taxon>Methylobacterium</taxon>
    </lineage>
</organism>
<dbReference type="AlphaFoldDB" id="A0AA37TE10"/>